<keyword evidence="3" id="KW-1185">Reference proteome</keyword>
<feature type="transmembrane region" description="Helical" evidence="1">
    <location>
        <begin position="15"/>
        <end position="33"/>
    </location>
</feature>
<protein>
    <submittedName>
        <fullName evidence="2">Uncharacterized protein</fullName>
    </submittedName>
</protein>
<dbReference type="VEuPathDB" id="MicrosporidiaDB:EDEG_04100"/>
<sequence length="113" mass="14393">MSKNIKSKIFYDTKLPIKIFFLFNIFGCHYNSIKKYLSLKYNQSIFFSILLIYILRTMQHTLDYILFYIYFSIKKLFTIYFHIIKRFIFTSFFQYYMLFLFKFYFHRYFKHFH</sequence>
<dbReference type="Proteomes" id="UP000003163">
    <property type="component" value="Unassembled WGS sequence"/>
</dbReference>
<proteinExistence type="predicted"/>
<comment type="caution">
    <text evidence="2">The sequence shown here is derived from an EMBL/GenBank/DDBJ whole genome shotgun (WGS) entry which is preliminary data.</text>
</comment>
<dbReference type="AlphaFoldDB" id="J9DBZ3"/>
<keyword evidence="1" id="KW-1133">Transmembrane helix</keyword>
<organism evidence="2 3">
    <name type="scientific">Edhazardia aedis (strain USNM 41457)</name>
    <name type="common">Microsporidian parasite</name>
    <dbReference type="NCBI Taxonomy" id="1003232"/>
    <lineage>
        <taxon>Eukaryota</taxon>
        <taxon>Fungi</taxon>
        <taxon>Fungi incertae sedis</taxon>
        <taxon>Microsporidia</taxon>
        <taxon>Edhazardia</taxon>
    </lineage>
</organism>
<keyword evidence="1" id="KW-0472">Membrane</keyword>
<name>J9DBZ3_EDHAE</name>
<reference evidence="2 3" key="1">
    <citation type="submission" date="2011-08" db="EMBL/GenBank/DDBJ databases">
        <authorList>
            <person name="Liu Z.J."/>
            <person name="Shi F.L."/>
            <person name="Lu J.Q."/>
            <person name="Li M."/>
            <person name="Wang Z.L."/>
        </authorList>
    </citation>
    <scope>NUCLEOTIDE SEQUENCE [LARGE SCALE GENOMIC DNA]</scope>
    <source>
        <strain evidence="2 3">USNM 41457</strain>
    </source>
</reference>
<dbReference type="HOGENOM" id="CLU_2133467_0_0_1"/>
<evidence type="ECO:0000313" key="2">
    <source>
        <dbReference type="EMBL" id="EJW05251.1"/>
    </source>
</evidence>
<dbReference type="InParanoid" id="J9DBZ3"/>
<accession>J9DBZ3</accession>
<gene>
    <name evidence="2" type="ORF">EDEG_04100</name>
</gene>
<feature type="transmembrane region" description="Helical" evidence="1">
    <location>
        <begin position="83"/>
        <end position="105"/>
    </location>
</feature>
<keyword evidence="1" id="KW-0812">Transmembrane</keyword>
<dbReference type="EMBL" id="AFBI03000330">
    <property type="protein sequence ID" value="EJW05251.1"/>
    <property type="molecule type" value="Genomic_DNA"/>
</dbReference>
<feature type="transmembrane region" description="Helical" evidence="1">
    <location>
        <begin position="45"/>
        <end position="71"/>
    </location>
</feature>
<evidence type="ECO:0000256" key="1">
    <source>
        <dbReference type="SAM" id="Phobius"/>
    </source>
</evidence>
<evidence type="ECO:0000313" key="3">
    <source>
        <dbReference type="Proteomes" id="UP000003163"/>
    </source>
</evidence>
<reference evidence="3" key="2">
    <citation type="submission" date="2015-07" db="EMBL/GenBank/DDBJ databases">
        <title>Contrasting host-pathogen interactions and genome evolution in two generalist and specialist microsporidian pathogens of mosquitoes.</title>
        <authorList>
            <consortium name="The Broad Institute Genomics Platform"/>
            <consortium name="The Broad Institute Genome Sequencing Center for Infectious Disease"/>
            <person name="Cuomo C.A."/>
            <person name="Sanscrainte N.D."/>
            <person name="Goldberg J.M."/>
            <person name="Heiman D."/>
            <person name="Young S."/>
            <person name="Zeng Q."/>
            <person name="Becnel J.J."/>
            <person name="Birren B.W."/>
        </authorList>
    </citation>
    <scope>NUCLEOTIDE SEQUENCE [LARGE SCALE GENOMIC DNA]</scope>
    <source>
        <strain evidence="3">USNM 41457</strain>
    </source>
</reference>